<evidence type="ECO:0000313" key="3">
    <source>
        <dbReference type="Proteomes" id="UP000219439"/>
    </source>
</evidence>
<dbReference type="InterPro" id="IPR036873">
    <property type="entry name" value="Rhodanese-like_dom_sf"/>
</dbReference>
<accession>A0A285PFF3</accession>
<dbReference type="InterPro" id="IPR001763">
    <property type="entry name" value="Rhodanese-like_dom"/>
</dbReference>
<dbReference type="GO" id="GO:0016740">
    <property type="term" value="F:transferase activity"/>
    <property type="evidence" value="ECO:0007669"/>
    <property type="project" value="UniProtKB-KW"/>
</dbReference>
<name>A0A285PFF3_9HYPH</name>
<dbReference type="PROSITE" id="PS50206">
    <property type="entry name" value="RHODANESE_3"/>
    <property type="match status" value="1"/>
</dbReference>
<dbReference type="EMBL" id="OBEL01000003">
    <property type="protein sequence ID" value="SNZ20033.1"/>
    <property type="molecule type" value="Genomic_DNA"/>
</dbReference>
<feature type="domain" description="Rhodanese" evidence="1">
    <location>
        <begin position="24"/>
        <end position="134"/>
    </location>
</feature>
<dbReference type="AlphaFoldDB" id="A0A285PFF3"/>
<dbReference type="Pfam" id="PF00581">
    <property type="entry name" value="Rhodanese"/>
    <property type="match status" value="1"/>
</dbReference>
<proteinExistence type="predicted"/>
<protein>
    <submittedName>
        <fullName evidence="2">Rhodanese-related sulfurtransferase</fullName>
    </submittedName>
</protein>
<gene>
    <name evidence="2" type="ORF">SAMN06265368_3131</name>
</gene>
<evidence type="ECO:0000313" key="2">
    <source>
        <dbReference type="EMBL" id="SNZ20033.1"/>
    </source>
</evidence>
<evidence type="ECO:0000259" key="1">
    <source>
        <dbReference type="PROSITE" id="PS50206"/>
    </source>
</evidence>
<dbReference type="Gene3D" id="3.40.250.10">
    <property type="entry name" value="Rhodanese-like domain"/>
    <property type="match status" value="1"/>
</dbReference>
<sequence length="148" mass="16429">MSNTGFDCYAGDICTQEAWQILEHNNKAVLIDVRTHAEWSFVGVPDLTGLGKSVLQLEWLSYPAMQVHADFGERLLEMLSEHGADQQAPLLFLCRSGVRSRNAAIVMTKDWSGPCYNVAGGFEGDLDAGGHRATVSGWKKDDLPWRQF</sequence>
<dbReference type="OrthoDB" id="9815890at2"/>
<organism evidence="2 3">
    <name type="scientific">Cohaesibacter gelatinilyticus</name>
    <dbReference type="NCBI Taxonomy" id="372072"/>
    <lineage>
        <taxon>Bacteria</taxon>
        <taxon>Pseudomonadati</taxon>
        <taxon>Pseudomonadota</taxon>
        <taxon>Alphaproteobacteria</taxon>
        <taxon>Hyphomicrobiales</taxon>
        <taxon>Cohaesibacteraceae</taxon>
    </lineage>
</organism>
<dbReference type="SUPFAM" id="SSF52821">
    <property type="entry name" value="Rhodanese/Cell cycle control phosphatase"/>
    <property type="match status" value="1"/>
</dbReference>
<dbReference type="Proteomes" id="UP000219439">
    <property type="component" value="Unassembled WGS sequence"/>
</dbReference>
<reference evidence="2 3" key="1">
    <citation type="submission" date="2017-09" db="EMBL/GenBank/DDBJ databases">
        <authorList>
            <person name="Ehlers B."/>
            <person name="Leendertz F.H."/>
        </authorList>
    </citation>
    <scope>NUCLEOTIDE SEQUENCE [LARGE SCALE GENOMIC DNA]</scope>
    <source>
        <strain evidence="2 3">DSM 18289</strain>
    </source>
</reference>
<keyword evidence="2" id="KW-0808">Transferase</keyword>
<dbReference type="RefSeq" id="WP_097154377.1">
    <property type="nucleotide sequence ID" value="NZ_OBEL01000003.1"/>
</dbReference>
<keyword evidence="3" id="KW-1185">Reference proteome</keyword>